<evidence type="ECO:0000256" key="5">
    <source>
        <dbReference type="ARBA" id="ARBA00022741"/>
    </source>
</evidence>
<keyword evidence="3 8" id="KW-0436">Ligase</keyword>
<evidence type="ECO:0000256" key="1">
    <source>
        <dbReference type="ARBA" id="ARBA00004990"/>
    </source>
</evidence>
<evidence type="ECO:0000313" key="10">
    <source>
        <dbReference type="Proteomes" id="UP001549773"/>
    </source>
</evidence>
<dbReference type="PANTHER" id="PTHR21299:SF1">
    <property type="entry name" value="PANTOATE--BETA-ALANINE LIGASE"/>
    <property type="match status" value="1"/>
</dbReference>
<feature type="binding site" evidence="8">
    <location>
        <position position="155"/>
    </location>
    <ligand>
        <name>(R)-pantoate</name>
        <dbReference type="ChEBI" id="CHEBI:15980"/>
    </ligand>
</feature>
<dbReference type="HAMAP" id="MF_00158">
    <property type="entry name" value="PanC"/>
    <property type="match status" value="1"/>
</dbReference>
<organism evidence="9 10">
    <name type="scientific">Sediminicola luteus</name>
    <dbReference type="NCBI Taxonomy" id="319238"/>
    <lineage>
        <taxon>Bacteria</taxon>
        <taxon>Pseudomonadati</taxon>
        <taxon>Bacteroidota</taxon>
        <taxon>Flavobacteriia</taxon>
        <taxon>Flavobacteriales</taxon>
        <taxon>Flavobacteriaceae</taxon>
        <taxon>Sediminicola</taxon>
    </lineage>
</organism>
<gene>
    <name evidence="8 9" type="primary">panC</name>
    <name evidence="9" type="ORF">ABXZ32_03930</name>
</gene>
<keyword evidence="6 8" id="KW-0067">ATP-binding</keyword>
<dbReference type="Gene3D" id="3.30.1300.10">
    <property type="entry name" value="Pantoate-beta-alanine ligase, C-terminal domain"/>
    <property type="match status" value="1"/>
</dbReference>
<dbReference type="InterPro" id="IPR014729">
    <property type="entry name" value="Rossmann-like_a/b/a_fold"/>
</dbReference>
<sequence>MLVFQTKNELKSFLTTINSNAIKVGMVPTMGALHQGHASLVERSLSENALTIVSIFVNPTQFNNQDDLLKYPKTLEKDSSLLNSISKDIIIFAPSVSEMYTEQVASKKYDFQGLDMVMEGAFREGHFDGVGTIVESLLLTVAPDKAYFGEKDFQQLQIIKKLVALQNIPVEIIGCPILREPNGLAMSSRNERLSKQLRKEAGFIYETLKKISAKFPDHSPLSIIEWATEQFQLHPYLRLEYLQIAEEDTLKPIENKKKDKKYRAFIAVFADGVRLIDNIGLN</sequence>
<feature type="active site" description="Proton donor" evidence="8">
    <location>
        <position position="37"/>
    </location>
</feature>
<dbReference type="CDD" id="cd00560">
    <property type="entry name" value="PanC"/>
    <property type="match status" value="1"/>
</dbReference>
<proteinExistence type="inferred from homology"/>
<evidence type="ECO:0000256" key="8">
    <source>
        <dbReference type="HAMAP-Rule" id="MF_00158"/>
    </source>
</evidence>
<protein>
    <recommendedName>
        <fullName evidence="8">Pantothenate synthetase</fullName>
        <shortName evidence="8">PS</shortName>
        <ecNumber evidence="8">6.3.2.1</ecNumber>
    </recommendedName>
    <alternativeName>
        <fullName evidence="8">Pantoate--beta-alanine ligase</fullName>
    </alternativeName>
    <alternativeName>
        <fullName evidence="8">Pantoate-activating enzyme</fullName>
    </alternativeName>
</protein>
<comment type="function">
    <text evidence="8">Catalyzes the condensation of pantoate with beta-alanine in an ATP-dependent reaction via a pantoyl-adenylate intermediate.</text>
</comment>
<comment type="subcellular location">
    <subcellularLocation>
        <location evidence="8">Cytoplasm</location>
    </subcellularLocation>
</comment>
<comment type="catalytic activity">
    <reaction evidence="7 8">
        <text>(R)-pantoate + beta-alanine + ATP = (R)-pantothenate + AMP + diphosphate + H(+)</text>
        <dbReference type="Rhea" id="RHEA:10912"/>
        <dbReference type="ChEBI" id="CHEBI:15378"/>
        <dbReference type="ChEBI" id="CHEBI:15980"/>
        <dbReference type="ChEBI" id="CHEBI:29032"/>
        <dbReference type="ChEBI" id="CHEBI:30616"/>
        <dbReference type="ChEBI" id="CHEBI:33019"/>
        <dbReference type="ChEBI" id="CHEBI:57966"/>
        <dbReference type="ChEBI" id="CHEBI:456215"/>
        <dbReference type="EC" id="6.3.2.1"/>
    </reaction>
</comment>
<dbReference type="EMBL" id="JBEWYP010000002">
    <property type="protein sequence ID" value="MET7028527.1"/>
    <property type="molecule type" value="Genomic_DNA"/>
</dbReference>
<feature type="binding site" evidence="8">
    <location>
        <position position="178"/>
    </location>
    <ligand>
        <name>ATP</name>
        <dbReference type="ChEBI" id="CHEBI:30616"/>
    </ligand>
</feature>
<comment type="subunit">
    <text evidence="8">Homodimer.</text>
</comment>
<comment type="similarity">
    <text evidence="2 8">Belongs to the pantothenate synthetase family.</text>
</comment>
<evidence type="ECO:0000256" key="6">
    <source>
        <dbReference type="ARBA" id="ARBA00022840"/>
    </source>
</evidence>
<comment type="miscellaneous">
    <text evidence="8">The reaction proceeds by a bi uni uni bi ping pong mechanism.</text>
</comment>
<comment type="caution">
    <text evidence="9">The sequence shown here is derived from an EMBL/GenBank/DDBJ whole genome shotgun (WGS) entry which is preliminary data.</text>
</comment>
<dbReference type="Gene3D" id="3.40.50.620">
    <property type="entry name" value="HUPs"/>
    <property type="match status" value="1"/>
</dbReference>
<evidence type="ECO:0000256" key="7">
    <source>
        <dbReference type="ARBA" id="ARBA00048258"/>
    </source>
</evidence>
<dbReference type="PANTHER" id="PTHR21299">
    <property type="entry name" value="CYTIDYLATE KINASE/PANTOATE-BETA-ALANINE LIGASE"/>
    <property type="match status" value="1"/>
</dbReference>
<keyword evidence="8" id="KW-0963">Cytoplasm</keyword>
<feature type="binding site" evidence="8">
    <location>
        <begin position="149"/>
        <end position="152"/>
    </location>
    <ligand>
        <name>ATP</name>
        <dbReference type="ChEBI" id="CHEBI:30616"/>
    </ligand>
</feature>
<dbReference type="InterPro" id="IPR042176">
    <property type="entry name" value="Pantoate_ligase_C"/>
</dbReference>
<keyword evidence="10" id="KW-1185">Reference proteome</keyword>
<keyword evidence="5 8" id="KW-0547">Nucleotide-binding</keyword>
<dbReference type="Proteomes" id="UP001549773">
    <property type="component" value="Unassembled WGS sequence"/>
</dbReference>
<keyword evidence="4 8" id="KW-0566">Pantothenate biosynthesis</keyword>
<evidence type="ECO:0000256" key="3">
    <source>
        <dbReference type="ARBA" id="ARBA00022598"/>
    </source>
</evidence>
<dbReference type="EC" id="6.3.2.1" evidence="8"/>
<evidence type="ECO:0000256" key="4">
    <source>
        <dbReference type="ARBA" id="ARBA00022655"/>
    </source>
</evidence>
<reference evidence="9 10" key="1">
    <citation type="submission" date="2024-07" db="EMBL/GenBank/DDBJ databases">
        <title>The genome sequence of type strain Sediminicola luteus GDMCC 1.2596T.</title>
        <authorList>
            <person name="Liu Y."/>
        </authorList>
    </citation>
    <scope>NUCLEOTIDE SEQUENCE [LARGE SCALE GENOMIC DNA]</scope>
    <source>
        <strain evidence="9 10">GDMCC 1.2596</strain>
    </source>
</reference>
<evidence type="ECO:0000256" key="2">
    <source>
        <dbReference type="ARBA" id="ARBA00009256"/>
    </source>
</evidence>
<dbReference type="Pfam" id="PF02569">
    <property type="entry name" value="Pantoate_ligase"/>
    <property type="match status" value="1"/>
</dbReference>
<dbReference type="SUPFAM" id="SSF52374">
    <property type="entry name" value="Nucleotidylyl transferase"/>
    <property type="match status" value="1"/>
</dbReference>
<accession>A0ABV2TTD2</accession>
<evidence type="ECO:0000313" key="9">
    <source>
        <dbReference type="EMBL" id="MET7028527.1"/>
    </source>
</evidence>
<feature type="binding site" evidence="8">
    <location>
        <begin position="186"/>
        <end position="189"/>
    </location>
    <ligand>
        <name>ATP</name>
        <dbReference type="ChEBI" id="CHEBI:30616"/>
    </ligand>
</feature>
<feature type="binding site" evidence="8">
    <location>
        <begin position="30"/>
        <end position="37"/>
    </location>
    <ligand>
        <name>ATP</name>
        <dbReference type="ChEBI" id="CHEBI:30616"/>
    </ligand>
</feature>
<feature type="binding site" evidence="8">
    <location>
        <position position="61"/>
    </location>
    <ligand>
        <name>beta-alanine</name>
        <dbReference type="ChEBI" id="CHEBI:57966"/>
    </ligand>
</feature>
<name>A0ABV2TTD2_9FLAO</name>
<dbReference type="InterPro" id="IPR003721">
    <property type="entry name" value="Pantoate_ligase"/>
</dbReference>
<feature type="binding site" evidence="8">
    <location>
        <position position="61"/>
    </location>
    <ligand>
        <name>(R)-pantoate</name>
        <dbReference type="ChEBI" id="CHEBI:15980"/>
    </ligand>
</feature>
<dbReference type="NCBIfam" id="TIGR00018">
    <property type="entry name" value="panC"/>
    <property type="match status" value="1"/>
</dbReference>
<comment type="pathway">
    <text evidence="1 8">Cofactor biosynthesis; (R)-pantothenate biosynthesis; (R)-pantothenate from (R)-pantoate and beta-alanine: step 1/1.</text>
</comment>
<dbReference type="GO" id="GO:0004592">
    <property type="term" value="F:pantoate-beta-alanine ligase activity"/>
    <property type="evidence" value="ECO:0007669"/>
    <property type="project" value="UniProtKB-EC"/>
</dbReference>
<dbReference type="RefSeq" id="WP_354617366.1">
    <property type="nucleotide sequence ID" value="NZ_JBEWYP010000002.1"/>
</dbReference>